<dbReference type="AlphaFoldDB" id="A0A176YEI3"/>
<organism evidence="1 2">
    <name type="scientific">Bradyrhizobium centrolobii</name>
    <dbReference type="NCBI Taxonomy" id="1505087"/>
    <lineage>
        <taxon>Bacteria</taxon>
        <taxon>Pseudomonadati</taxon>
        <taxon>Pseudomonadota</taxon>
        <taxon>Alphaproteobacteria</taxon>
        <taxon>Hyphomicrobiales</taxon>
        <taxon>Nitrobacteraceae</taxon>
        <taxon>Bradyrhizobium</taxon>
    </lineage>
</organism>
<name>A0A176YEI3_9BRAD</name>
<reference evidence="1 2" key="1">
    <citation type="submission" date="2016-03" db="EMBL/GenBank/DDBJ databases">
        <title>Draft Genome Sequence of the Strain BR 10245 (Bradyrhizobium sp.) isolated from nodules of Centrolobium paraense.</title>
        <authorList>
            <person name="Simoes-Araujo J.L.Sr."/>
            <person name="Barauna A.C."/>
            <person name="Silva K."/>
            <person name="Zilli J.E."/>
        </authorList>
    </citation>
    <scope>NUCLEOTIDE SEQUENCE [LARGE SCALE GENOMIC DNA]</scope>
    <source>
        <strain evidence="1 2">BR 10245</strain>
    </source>
</reference>
<accession>A0A176YEI3</accession>
<comment type="caution">
    <text evidence="1">The sequence shown here is derived from an EMBL/GenBank/DDBJ whole genome shotgun (WGS) entry which is preliminary data.</text>
</comment>
<dbReference type="STRING" id="1505087.AYJ54_25655"/>
<gene>
    <name evidence="1" type="ORF">AYJ54_25655</name>
</gene>
<evidence type="ECO:0000313" key="1">
    <source>
        <dbReference type="EMBL" id="OAF02797.1"/>
    </source>
</evidence>
<evidence type="ECO:0008006" key="3">
    <source>
        <dbReference type="Google" id="ProtNLM"/>
    </source>
</evidence>
<evidence type="ECO:0000313" key="2">
    <source>
        <dbReference type="Proteomes" id="UP000076959"/>
    </source>
</evidence>
<dbReference type="OrthoDB" id="6637825at2"/>
<dbReference type="GeneID" id="32579958"/>
<dbReference type="EMBL" id="LUUB01000093">
    <property type="protein sequence ID" value="OAF02797.1"/>
    <property type="molecule type" value="Genomic_DNA"/>
</dbReference>
<keyword evidence="2" id="KW-1185">Reference proteome</keyword>
<sequence length="215" mass="24366">MALRLQKIDPTNRGDHYYLVDEDECYFLYEYTAHAGWQGGATNQLIHNLQKKRNAGGYLYKTPAIAQCAQAFSEVINADWLAHASLVPTPPSKIRTDVDYDDRICRVCNGIRKPGAPQVLELIEQITSTETFKGGNRKKPDELRQNYRFNEQLLRGGVRPSIGIVDDVLTTGSHFRAIKDMILERLPDTKVVGFFIARRVIPDPFDSVSIEDLLK</sequence>
<dbReference type="Proteomes" id="UP000076959">
    <property type="component" value="Unassembled WGS sequence"/>
</dbReference>
<proteinExistence type="predicted"/>
<dbReference type="RefSeq" id="WP_082905989.1">
    <property type="nucleotide sequence ID" value="NZ_LUUB01000093.1"/>
</dbReference>
<protein>
    <recommendedName>
        <fullName evidence="3">Amidophosphoribosyltransferase</fullName>
    </recommendedName>
</protein>